<dbReference type="NCBIfam" id="NF006521">
    <property type="entry name" value="PRK08965.1-5"/>
    <property type="match status" value="1"/>
</dbReference>
<dbReference type="EMBL" id="FMYF01000006">
    <property type="protein sequence ID" value="SDB88115.1"/>
    <property type="molecule type" value="Genomic_DNA"/>
</dbReference>
<reference evidence="9 10" key="1">
    <citation type="submission" date="2016-06" db="EMBL/GenBank/DDBJ databases">
        <authorList>
            <person name="Olsen C.W."/>
            <person name="Carey S."/>
            <person name="Hinshaw L."/>
            <person name="Karasin A.I."/>
        </authorList>
    </citation>
    <scope>NUCLEOTIDE SEQUENCE [LARGE SCALE GENOMIC DNA]</scope>
    <source>
        <strain evidence="9 10">LZ-22</strain>
    </source>
</reference>
<dbReference type="InterPro" id="IPR002758">
    <property type="entry name" value="Cation_antiport_E"/>
</dbReference>
<keyword evidence="5 8" id="KW-1133">Transmembrane helix</keyword>
<dbReference type="RefSeq" id="WP_092610362.1">
    <property type="nucleotide sequence ID" value="NZ_FMYF01000006.1"/>
</dbReference>
<dbReference type="Pfam" id="PF01899">
    <property type="entry name" value="MNHE"/>
    <property type="match status" value="1"/>
</dbReference>
<evidence type="ECO:0000256" key="6">
    <source>
        <dbReference type="ARBA" id="ARBA00023136"/>
    </source>
</evidence>
<dbReference type="Proteomes" id="UP000199086">
    <property type="component" value="Unassembled WGS sequence"/>
</dbReference>
<evidence type="ECO:0000313" key="9">
    <source>
        <dbReference type="EMBL" id="SDB88115.1"/>
    </source>
</evidence>
<feature type="transmembrane region" description="Helical" evidence="8">
    <location>
        <begin position="102"/>
        <end position="126"/>
    </location>
</feature>
<feature type="compositionally biased region" description="Pro residues" evidence="7">
    <location>
        <begin position="225"/>
        <end position="234"/>
    </location>
</feature>
<keyword evidence="10" id="KW-1185">Reference proteome</keyword>
<dbReference type="AlphaFoldDB" id="A0A1G6H2J2"/>
<comment type="similarity">
    <text evidence="2">Belongs to the CPA3 antiporters (TC 2.A.63) subunit E family.</text>
</comment>
<dbReference type="PANTHER" id="PTHR34584">
    <property type="entry name" value="NA(+)/H(+) ANTIPORTER SUBUNIT E1"/>
    <property type="match status" value="1"/>
</dbReference>
<name>A0A1G6H2J2_9ACTN</name>
<gene>
    <name evidence="9" type="ORF">GA0111570_10640</name>
</gene>
<evidence type="ECO:0000256" key="4">
    <source>
        <dbReference type="ARBA" id="ARBA00022692"/>
    </source>
</evidence>
<evidence type="ECO:0000313" key="10">
    <source>
        <dbReference type="Proteomes" id="UP000199086"/>
    </source>
</evidence>
<dbReference type="OrthoDB" id="3556991at2"/>
<feature type="transmembrane region" description="Helical" evidence="8">
    <location>
        <begin position="146"/>
        <end position="164"/>
    </location>
</feature>
<feature type="compositionally biased region" description="Low complexity" evidence="7">
    <location>
        <begin position="1"/>
        <end position="18"/>
    </location>
</feature>
<accession>A0A1G6H2J2</accession>
<keyword evidence="4 8" id="KW-0812">Transmembrane</keyword>
<organism evidence="9 10">
    <name type="scientific">Raineyella antarctica</name>
    <dbReference type="NCBI Taxonomy" id="1577474"/>
    <lineage>
        <taxon>Bacteria</taxon>
        <taxon>Bacillati</taxon>
        <taxon>Actinomycetota</taxon>
        <taxon>Actinomycetes</taxon>
        <taxon>Propionibacteriales</taxon>
        <taxon>Propionibacteriaceae</taxon>
        <taxon>Raineyella</taxon>
    </lineage>
</organism>
<dbReference type="STRING" id="1577474.GA0111570_10640"/>
<protein>
    <submittedName>
        <fullName evidence="9">Multicomponent Na+:H+ antiporter subunit E</fullName>
    </submittedName>
</protein>
<sequence length="256" mass="27624">MPLTERPGSGRSAGAPPGRRTDPKAAGAVRAEAARSDTGRTQTRWNRVGWRSILIGVLVWCILWGKADLRTILGGLAVTWGVALVFPLPAIRYRGRIRAWGVVRLIAATLVELVISSTRVALLAINWRKPVSSAIVGVRLRTTSDLLVAMIVELIGLVPGSVVVEQVRASSRVYVHVLDVSDPERLSEAYAVVRAVEERVIRAFGTDDEVALLDRPVPEADNGPAPIPTEPPAETPVTHPMVEPVEPADAQPEEGR</sequence>
<feature type="region of interest" description="Disordered" evidence="7">
    <location>
        <begin position="1"/>
        <end position="38"/>
    </location>
</feature>
<dbReference type="GO" id="GO:0005886">
    <property type="term" value="C:plasma membrane"/>
    <property type="evidence" value="ECO:0007669"/>
    <property type="project" value="UniProtKB-SubCell"/>
</dbReference>
<dbReference type="GO" id="GO:0008324">
    <property type="term" value="F:monoatomic cation transmembrane transporter activity"/>
    <property type="evidence" value="ECO:0007669"/>
    <property type="project" value="InterPro"/>
</dbReference>
<evidence type="ECO:0000256" key="2">
    <source>
        <dbReference type="ARBA" id="ARBA00006228"/>
    </source>
</evidence>
<evidence type="ECO:0000256" key="7">
    <source>
        <dbReference type="SAM" id="MobiDB-lite"/>
    </source>
</evidence>
<evidence type="ECO:0000256" key="8">
    <source>
        <dbReference type="SAM" id="Phobius"/>
    </source>
</evidence>
<keyword evidence="3" id="KW-1003">Cell membrane</keyword>
<feature type="transmembrane region" description="Helical" evidence="8">
    <location>
        <begin position="48"/>
        <end position="65"/>
    </location>
</feature>
<evidence type="ECO:0000256" key="1">
    <source>
        <dbReference type="ARBA" id="ARBA00004651"/>
    </source>
</evidence>
<feature type="transmembrane region" description="Helical" evidence="8">
    <location>
        <begin position="71"/>
        <end position="90"/>
    </location>
</feature>
<proteinExistence type="inferred from homology"/>
<evidence type="ECO:0000256" key="3">
    <source>
        <dbReference type="ARBA" id="ARBA00022475"/>
    </source>
</evidence>
<keyword evidence="6 8" id="KW-0472">Membrane</keyword>
<feature type="region of interest" description="Disordered" evidence="7">
    <location>
        <begin position="214"/>
        <end position="256"/>
    </location>
</feature>
<evidence type="ECO:0000256" key="5">
    <source>
        <dbReference type="ARBA" id="ARBA00022989"/>
    </source>
</evidence>
<comment type="subcellular location">
    <subcellularLocation>
        <location evidence="1">Cell membrane</location>
        <topology evidence="1">Multi-pass membrane protein</topology>
    </subcellularLocation>
</comment>
<dbReference type="PANTHER" id="PTHR34584:SF1">
    <property type="entry name" value="NA(+)_H(+) ANTIPORTER SUBUNIT E1"/>
    <property type="match status" value="1"/>
</dbReference>